<comment type="caution">
    <text evidence="2">The sequence shown here is derived from an EMBL/GenBank/DDBJ whole genome shotgun (WGS) entry which is preliminary data.</text>
</comment>
<keyword evidence="3" id="KW-1185">Reference proteome</keyword>
<dbReference type="AlphaFoldDB" id="A0A8T1PK23"/>
<organism evidence="2 3">
    <name type="scientific">Carya illinoinensis</name>
    <name type="common">Pecan</name>
    <dbReference type="NCBI Taxonomy" id="32201"/>
    <lineage>
        <taxon>Eukaryota</taxon>
        <taxon>Viridiplantae</taxon>
        <taxon>Streptophyta</taxon>
        <taxon>Embryophyta</taxon>
        <taxon>Tracheophyta</taxon>
        <taxon>Spermatophyta</taxon>
        <taxon>Magnoliopsida</taxon>
        <taxon>eudicotyledons</taxon>
        <taxon>Gunneridae</taxon>
        <taxon>Pentapetalae</taxon>
        <taxon>rosids</taxon>
        <taxon>fabids</taxon>
        <taxon>Fagales</taxon>
        <taxon>Juglandaceae</taxon>
        <taxon>Carya</taxon>
    </lineage>
</organism>
<feature type="signal peptide" evidence="1">
    <location>
        <begin position="1"/>
        <end position="19"/>
    </location>
</feature>
<reference evidence="2" key="1">
    <citation type="submission" date="2020-12" db="EMBL/GenBank/DDBJ databases">
        <title>WGS assembly of Carya illinoinensis cv. Pawnee.</title>
        <authorList>
            <person name="Platts A."/>
            <person name="Shu S."/>
            <person name="Wright S."/>
            <person name="Barry K."/>
            <person name="Edger P."/>
            <person name="Pires J.C."/>
            <person name="Schmutz J."/>
        </authorList>
    </citation>
    <scope>NUCLEOTIDE SEQUENCE</scope>
    <source>
        <tissue evidence="2">Leaf</tissue>
    </source>
</reference>
<protein>
    <recommendedName>
        <fullName evidence="4">Secreted protein</fullName>
    </recommendedName>
</protein>
<dbReference type="Proteomes" id="UP000811609">
    <property type="component" value="Chromosome 9"/>
</dbReference>
<evidence type="ECO:0000313" key="2">
    <source>
        <dbReference type="EMBL" id="KAG6641871.1"/>
    </source>
</evidence>
<dbReference type="EMBL" id="CM031817">
    <property type="protein sequence ID" value="KAG6641871.1"/>
    <property type="molecule type" value="Genomic_DNA"/>
</dbReference>
<evidence type="ECO:0000256" key="1">
    <source>
        <dbReference type="SAM" id="SignalP"/>
    </source>
</evidence>
<proteinExistence type="predicted"/>
<accession>A0A8T1PK23</accession>
<evidence type="ECO:0008006" key="4">
    <source>
        <dbReference type="Google" id="ProtNLM"/>
    </source>
</evidence>
<gene>
    <name evidence="2" type="ORF">CIPAW_09G103700</name>
</gene>
<feature type="chain" id="PRO_5035948747" description="Secreted protein" evidence="1">
    <location>
        <begin position="20"/>
        <end position="66"/>
    </location>
</feature>
<keyword evidence="1" id="KW-0732">Signal</keyword>
<name>A0A8T1PK23_CARIL</name>
<evidence type="ECO:0000313" key="3">
    <source>
        <dbReference type="Proteomes" id="UP000811609"/>
    </source>
</evidence>
<sequence>MLLRCWFVVLILFTRDSRRRLVPLTCHLNTRTGTFSMNASSSSKPESNITFDTIIRVRKFTMAHSN</sequence>